<gene>
    <name evidence="6" type="ORF">GKZ28_16545</name>
</gene>
<evidence type="ECO:0000256" key="1">
    <source>
        <dbReference type="ARBA" id="ARBA00005417"/>
    </source>
</evidence>
<dbReference type="InterPro" id="IPR017871">
    <property type="entry name" value="ABC_transporter-like_CS"/>
</dbReference>
<keyword evidence="3" id="KW-0547">Nucleotide-binding</keyword>
<dbReference type="PROSITE" id="PS50893">
    <property type="entry name" value="ABC_TRANSPORTER_2"/>
    <property type="match status" value="1"/>
</dbReference>
<protein>
    <submittedName>
        <fullName evidence="6">ATP-binding cassette domain-containing protein</fullName>
    </submittedName>
</protein>
<comment type="similarity">
    <text evidence="1">Belongs to the ABC transporter superfamily.</text>
</comment>
<dbReference type="GO" id="GO:0022857">
    <property type="term" value="F:transmembrane transporter activity"/>
    <property type="evidence" value="ECO:0007669"/>
    <property type="project" value="UniProtKB-ARBA"/>
</dbReference>
<dbReference type="Proteomes" id="UP000656077">
    <property type="component" value="Unassembled WGS sequence"/>
</dbReference>
<evidence type="ECO:0000259" key="5">
    <source>
        <dbReference type="PROSITE" id="PS50893"/>
    </source>
</evidence>
<accession>A0A964W3M3</accession>
<dbReference type="EMBL" id="WSRQ01000029">
    <property type="protein sequence ID" value="MVX65303.1"/>
    <property type="molecule type" value="Genomic_DNA"/>
</dbReference>
<dbReference type="RefSeq" id="WP_160360054.1">
    <property type="nucleotide sequence ID" value="NZ_WSRQ01000029.1"/>
</dbReference>
<comment type="caution">
    <text evidence="6">The sequence shown here is derived from an EMBL/GenBank/DDBJ whole genome shotgun (WGS) entry which is preliminary data.</text>
</comment>
<dbReference type="PROSITE" id="PS00211">
    <property type="entry name" value="ABC_TRANSPORTER_1"/>
    <property type="match status" value="1"/>
</dbReference>
<dbReference type="SUPFAM" id="SSF52540">
    <property type="entry name" value="P-loop containing nucleoside triphosphate hydrolases"/>
    <property type="match status" value="1"/>
</dbReference>
<organism evidence="6 7">
    <name type="scientific">Clostridium chromiireducens</name>
    <dbReference type="NCBI Taxonomy" id="225345"/>
    <lineage>
        <taxon>Bacteria</taxon>
        <taxon>Bacillati</taxon>
        <taxon>Bacillota</taxon>
        <taxon>Clostridia</taxon>
        <taxon>Eubacteriales</taxon>
        <taxon>Clostridiaceae</taxon>
        <taxon>Clostridium</taxon>
    </lineage>
</organism>
<dbReference type="Pfam" id="PF00005">
    <property type="entry name" value="ABC_tran"/>
    <property type="match status" value="1"/>
</dbReference>
<dbReference type="InterPro" id="IPR027417">
    <property type="entry name" value="P-loop_NTPase"/>
</dbReference>
<proteinExistence type="inferred from homology"/>
<dbReference type="InterPro" id="IPR017911">
    <property type="entry name" value="MacB-like_ATP-bd"/>
</dbReference>
<dbReference type="PANTHER" id="PTHR42798:SF2">
    <property type="entry name" value="ABC TRANSPORTER ATP-BINDING PROTEIN MG467-RELATED"/>
    <property type="match status" value="1"/>
</dbReference>
<evidence type="ECO:0000256" key="3">
    <source>
        <dbReference type="ARBA" id="ARBA00022741"/>
    </source>
</evidence>
<evidence type="ECO:0000313" key="6">
    <source>
        <dbReference type="EMBL" id="MVX65303.1"/>
    </source>
</evidence>
<dbReference type="PANTHER" id="PTHR42798">
    <property type="entry name" value="LIPOPROTEIN-RELEASING SYSTEM ATP-BINDING PROTEIN LOLD"/>
    <property type="match status" value="1"/>
</dbReference>
<dbReference type="Gene3D" id="3.40.50.300">
    <property type="entry name" value="P-loop containing nucleotide triphosphate hydrolases"/>
    <property type="match status" value="1"/>
</dbReference>
<dbReference type="GO" id="GO:0016887">
    <property type="term" value="F:ATP hydrolysis activity"/>
    <property type="evidence" value="ECO:0007669"/>
    <property type="project" value="InterPro"/>
</dbReference>
<dbReference type="AlphaFoldDB" id="A0A964W3M3"/>
<dbReference type="GO" id="GO:0005524">
    <property type="term" value="F:ATP binding"/>
    <property type="evidence" value="ECO:0007669"/>
    <property type="project" value="UniProtKB-KW"/>
</dbReference>
<name>A0A964W3M3_9CLOT</name>
<keyword evidence="2" id="KW-0813">Transport</keyword>
<dbReference type="InterPro" id="IPR003439">
    <property type="entry name" value="ABC_transporter-like_ATP-bd"/>
</dbReference>
<sequence>MFLKVENLKKSYNTGDVTTTVLKGAYISLERKEIGVILGPSGSGKSTLLNIIGGIDRCDSGIVLVDNIDITKLNDNKLTDYRRENIGFIFQFYNLIPNLTVGENIEVVSNISKSPLNIDEVLKAVDMFDKKHRFPRELSGGEQQRVSIARAIVKNPTLLLCDEPTGALDFSTSREILKLLQKVNEEFGTTILMITHNTAISAMANKVYRVRSGEIVESIVNSIAVPAERIEW</sequence>
<feature type="domain" description="ABC transporter" evidence="5">
    <location>
        <begin position="3"/>
        <end position="232"/>
    </location>
</feature>
<dbReference type="FunFam" id="3.40.50.300:FF:000032">
    <property type="entry name" value="Export ABC transporter ATP-binding protein"/>
    <property type="match status" value="1"/>
</dbReference>
<dbReference type="InterPro" id="IPR003593">
    <property type="entry name" value="AAA+_ATPase"/>
</dbReference>
<evidence type="ECO:0000256" key="2">
    <source>
        <dbReference type="ARBA" id="ARBA00022448"/>
    </source>
</evidence>
<keyword evidence="4 6" id="KW-0067">ATP-binding</keyword>
<reference evidence="6" key="1">
    <citation type="submission" date="2019-12" db="EMBL/GenBank/DDBJ databases">
        <title>Microbes associate with the intestines of laboratory mice.</title>
        <authorList>
            <person name="Navarre W."/>
            <person name="Wong E."/>
        </authorList>
    </citation>
    <scope>NUCLEOTIDE SEQUENCE</scope>
    <source>
        <strain evidence="6">NM79_F5</strain>
    </source>
</reference>
<dbReference type="SMART" id="SM00382">
    <property type="entry name" value="AAA"/>
    <property type="match status" value="1"/>
</dbReference>
<dbReference type="GO" id="GO:0098796">
    <property type="term" value="C:membrane protein complex"/>
    <property type="evidence" value="ECO:0007669"/>
    <property type="project" value="UniProtKB-ARBA"/>
</dbReference>
<dbReference type="CDD" id="cd03255">
    <property type="entry name" value="ABC_MJ0796_LolCDE_FtsE"/>
    <property type="match status" value="1"/>
</dbReference>
<evidence type="ECO:0000256" key="4">
    <source>
        <dbReference type="ARBA" id="ARBA00022840"/>
    </source>
</evidence>
<evidence type="ECO:0000313" key="7">
    <source>
        <dbReference type="Proteomes" id="UP000656077"/>
    </source>
</evidence>